<organism evidence="12 13">
    <name type="scientific">Methylocystis rosea</name>
    <dbReference type="NCBI Taxonomy" id="173366"/>
    <lineage>
        <taxon>Bacteria</taxon>
        <taxon>Pseudomonadati</taxon>
        <taxon>Pseudomonadota</taxon>
        <taxon>Alphaproteobacteria</taxon>
        <taxon>Hyphomicrobiales</taxon>
        <taxon>Methylocystaceae</taxon>
        <taxon>Methylocystis</taxon>
    </lineage>
</organism>
<dbReference type="Proteomes" id="UP000424673">
    <property type="component" value="Chromosome"/>
</dbReference>
<evidence type="ECO:0000256" key="4">
    <source>
        <dbReference type="ARBA" id="ARBA00022840"/>
    </source>
</evidence>
<dbReference type="InterPro" id="IPR000629">
    <property type="entry name" value="RNA-helicase_DEAD-box_CS"/>
</dbReference>
<dbReference type="Pfam" id="PF00271">
    <property type="entry name" value="Helicase_C"/>
    <property type="match status" value="1"/>
</dbReference>
<dbReference type="InterPro" id="IPR014001">
    <property type="entry name" value="Helicase_ATP-bd"/>
</dbReference>
<keyword evidence="13" id="KW-1185">Reference proteome</keyword>
<dbReference type="InterPro" id="IPR001650">
    <property type="entry name" value="Helicase_C-like"/>
</dbReference>
<keyword evidence="1 7" id="KW-0547">Nucleotide-binding</keyword>
<dbReference type="CDD" id="cd18787">
    <property type="entry name" value="SF2_C_DEAD"/>
    <property type="match status" value="1"/>
</dbReference>
<name>A0ABX6EEV8_9HYPH</name>
<evidence type="ECO:0000313" key="12">
    <source>
        <dbReference type="EMBL" id="QGM93169.1"/>
    </source>
</evidence>
<evidence type="ECO:0000259" key="9">
    <source>
        <dbReference type="PROSITE" id="PS51192"/>
    </source>
</evidence>
<evidence type="ECO:0000256" key="2">
    <source>
        <dbReference type="ARBA" id="ARBA00022801"/>
    </source>
</evidence>
<gene>
    <name evidence="12" type="ORF">F7D13_03580</name>
</gene>
<proteinExistence type="inferred from homology"/>
<dbReference type="InterPro" id="IPR027417">
    <property type="entry name" value="P-loop_NTPase"/>
</dbReference>
<reference evidence="13" key="1">
    <citation type="submission" date="2019-09" db="EMBL/GenBank/DDBJ databases">
        <title>Isolation and complete genome sequencing of Methylocystis species.</title>
        <authorList>
            <person name="Rumah B.L."/>
            <person name="Stead C.E."/>
            <person name="Stevens B.C."/>
            <person name="Minton N.P."/>
            <person name="Grosse-Honebrink A."/>
            <person name="Zhang Y."/>
        </authorList>
    </citation>
    <scope>NUCLEOTIDE SEQUENCE [LARGE SCALE GENOMIC DNA]</scope>
    <source>
        <strain evidence="13">BRCS1</strain>
    </source>
</reference>
<evidence type="ECO:0000256" key="7">
    <source>
        <dbReference type="RuleBase" id="RU000492"/>
    </source>
</evidence>
<dbReference type="Gene3D" id="3.40.50.300">
    <property type="entry name" value="P-loop containing nucleotide triphosphate hydrolases"/>
    <property type="match status" value="2"/>
</dbReference>
<dbReference type="InterPro" id="IPR044742">
    <property type="entry name" value="DEAD/DEAH_RhlB"/>
</dbReference>
<evidence type="ECO:0000259" key="10">
    <source>
        <dbReference type="PROSITE" id="PS51194"/>
    </source>
</evidence>
<dbReference type="SMART" id="SM00487">
    <property type="entry name" value="DEXDc"/>
    <property type="match status" value="1"/>
</dbReference>
<feature type="compositionally biased region" description="Basic and acidic residues" evidence="8">
    <location>
        <begin position="385"/>
        <end position="429"/>
    </location>
</feature>
<dbReference type="InterPro" id="IPR014014">
    <property type="entry name" value="RNA_helicase_DEAD_Q_motif"/>
</dbReference>
<dbReference type="SUPFAM" id="SSF52540">
    <property type="entry name" value="P-loop containing nucleoside triphosphate hydrolases"/>
    <property type="match status" value="1"/>
</dbReference>
<dbReference type="PROSITE" id="PS00039">
    <property type="entry name" value="DEAD_ATP_HELICASE"/>
    <property type="match status" value="1"/>
</dbReference>
<reference evidence="12 13" key="2">
    <citation type="journal article" date="2021" name="AMB Express">
        <title>Isolation and characterisation of Methylocystis spp. for poly-3-hydroxybutyrate production using waste methane feedstocks.</title>
        <authorList>
            <person name="Rumah B.L."/>
            <person name="Stead C.E."/>
            <person name="Claxton Stevens B.H."/>
            <person name="Minton N.P."/>
            <person name="Grosse-Honebrink A."/>
            <person name="Zhang Y."/>
        </authorList>
    </citation>
    <scope>NUCLEOTIDE SEQUENCE [LARGE SCALE GENOMIC DNA]</scope>
    <source>
        <strain evidence="12 13">BRCS1</strain>
    </source>
</reference>
<dbReference type="Pfam" id="PF00270">
    <property type="entry name" value="DEAD"/>
    <property type="match status" value="1"/>
</dbReference>
<feature type="compositionally biased region" description="Low complexity" evidence="8">
    <location>
        <begin position="474"/>
        <end position="484"/>
    </location>
</feature>
<feature type="domain" description="Helicase ATP-binding" evidence="9">
    <location>
        <begin position="32"/>
        <end position="205"/>
    </location>
</feature>
<accession>A0ABX6EEV8</accession>
<feature type="short sequence motif" description="Q motif" evidence="6">
    <location>
        <begin position="1"/>
        <end position="29"/>
    </location>
</feature>
<dbReference type="RefSeq" id="WP_154451035.1">
    <property type="nucleotide sequence ID" value="NZ_CP044328.1"/>
</dbReference>
<keyword evidence="3 7" id="KW-0347">Helicase</keyword>
<feature type="domain" description="DEAD-box RNA helicase Q" evidence="11">
    <location>
        <begin position="1"/>
        <end position="29"/>
    </location>
</feature>
<evidence type="ECO:0000259" key="11">
    <source>
        <dbReference type="PROSITE" id="PS51195"/>
    </source>
</evidence>
<dbReference type="InterPro" id="IPR050079">
    <property type="entry name" value="DEAD_box_RNA_helicase"/>
</dbReference>
<dbReference type="CDD" id="cd00268">
    <property type="entry name" value="DEADc"/>
    <property type="match status" value="1"/>
</dbReference>
<comment type="similarity">
    <text evidence="5 7">Belongs to the DEAD box helicase family.</text>
</comment>
<evidence type="ECO:0000256" key="1">
    <source>
        <dbReference type="ARBA" id="ARBA00022741"/>
    </source>
</evidence>
<sequence>MTFEELGLSQKVLAAVQTSGYTTPTPIQAQAIPPALQGRDILGIAQTGTGKTAAFTLPMLSRLESGRARARMPRTLILEPTRELAAQVEASFAKYGKNHRLNVALLIGGVAFGEQETKIMRGADVLIATPGRLLDFFDRGKLLLTGIEILVIDEADRMLDMGFIPDIERVCKLVPFTRQTLFFSATMPPEITRLTEAFLHNPIRCEVSRAATTATTIRQVLVASRGHADKRETLRKLIRDADNFKNAIIFCNRKRDVATLHRSLVKHGFSAGALHGDMDQLARMASLDAFKNGDVSLIVCSDVAARGLDIPDVSHVLNFDVPTHSEDYVHRIGRTGRAGRSGVAITLVTGDDMKYIDQIQSLIGKAIDWEGPGFDALPPPMETSPQERRGERAERGPRRERGRRPDAAAEREGPVSRRRQPATEREAPVTRRPAAVEGEAGAHHRRPAAEREAPVSMGRTRGGRAKAEGESLRPPAYGAPAGAPVADRRERRPRHHEDDGPPVIGLGDHVPSFLLRPVALRPAKVGEE</sequence>
<dbReference type="PANTHER" id="PTHR47959">
    <property type="entry name" value="ATP-DEPENDENT RNA HELICASE RHLE-RELATED"/>
    <property type="match status" value="1"/>
</dbReference>
<feature type="domain" description="Helicase C-terminal" evidence="10">
    <location>
        <begin position="233"/>
        <end position="385"/>
    </location>
</feature>
<evidence type="ECO:0000256" key="5">
    <source>
        <dbReference type="ARBA" id="ARBA00038437"/>
    </source>
</evidence>
<keyword evidence="4 7" id="KW-0067">ATP-binding</keyword>
<evidence type="ECO:0000256" key="8">
    <source>
        <dbReference type="SAM" id="MobiDB-lite"/>
    </source>
</evidence>
<evidence type="ECO:0000313" key="13">
    <source>
        <dbReference type="Proteomes" id="UP000424673"/>
    </source>
</evidence>
<dbReference type="EMBL" id="CP044328">
    <property type="protein sequence ID" value="QGM93169.1"/>
    <property type="molecule type" value="Genomic_DNA"/>
</dbReference>
<feature type="region of interest" description="Disordered" evidence="8">
    <location>
        <begin position="371"/>
        <end position="509"/>
    </location>
</feature>
<protein>
    <submittedName>
        <fullName evidence="12">DEAD/DEAH box helicase</fullName>
    </submittedName>
</protein>
<dbReference type="SMART" id="SM00490">
    <property type="entry name" value="HELICc"/>
    <property type="match status" value="1"/>
</dbReference>
<dbReference type="PROSITE" id="PS51194">
    <property type="entry name" value="HELICASE_CTER"/>
    <property type="match status" value="1"/>
</dbReference>
<dbReference type="PROSITE" id="PS51195">
    <property type="entry name" value="Q_MOTIF"/>
    <property type="match status" value="1"/>
</dbReference>
<keyword evidence="2 7" id="KW-0378">Hydrolase</keyword>
<dbReference type="PROSITE" id="PS51192">
    <property type="entry name" value="HELICASE_ATP_BIND_1"/>
    <property type="match status" value="1"/>
</dbReference>
<dbReference type="InterPro" id="IPR011545">
    <property type="entry name" value="DEAD/DEAH_box_helicase_dom"/>
</dbReference>
<dbReference type="GO" id="GO:0004386">
    <property type="term" value="F:helicase activity"/>
    <property type="evidence" value="ECO:0007669"/>
    <property type="project" value="UniProtKB-KW"/>
</dbReference>
<evidence type="ECO:0000256" key="3">
    <source>
        <dbReference type="ARBA" id="ARBA00022806"/>
    </source>
</evidence>
<feature type="compositionally biased region" description="Basic and acidic residues" evidence="8">
    <location>
        <begin position="486"/>
        <end position="499"/>
    </location>
</feature>
<evidence type="ECO:0000256" key="6">
    <source>
        <dbReference type="PROSITE-ProRule" id="PRU00552"/>
    </source>
</evidence>
<dbReference type="PANTHER" id="PTHR47959:SF13">
    <property type="entry name" value="ATP-DEPENDENT RNA HELICASE RHLE"/>
    <property type="match status" value="1"/>
</dbReference>